<protein>
    <submittedName>
        <fullName evidence="2">Uncharacterized protein</fullName>
    </submittedName>
</protein>
<feature type="region of interest" description="Disordered" evidence="1">
    <location>
        <begin position="1"/>
        <end position="34"/>
    </location>
</feature>
<sequence length="72" mass="8112">MCPQKKTSSGLWSGERGGQATHFTPATRPSCLGDMPRRQVQNDVRGDDLFVLDAFRLCSFLPLRVECDPMFH</sequence>
<dbReference type="EMBL" id="BGPR01091081">
    <property type="protein sequence ID" value="GBM21893.1"/>
    <property type="molecule type" value="Genomic_DNA"/>
</dbReference>
<feature type="compositionally biased region" description="Polar residues" evidence="1">
    <location>
        <begin position="1"/>
        <end position="11"/>
    </location>
</feature>
<comment type="caution">
    <text evidence="2">The sequence shown here is derived from an EMBL/GenBank/DDBJ whole genome shotgun (WGS) entry which is preliminary data.</text>
</comment>
<gene>
    <name evidence="2" type="ORF">AVEN_95029_1</name>
</gene>
<evidence type="ECO:0000313" key="3">
    <source>
        <dbReference type="Proteomes" id="UP000499080"/>
    </source>
</evidence>
<dbReference type="Proteomes" id="UP000499080">
    <property type="component" value="Unassembled WGS sequence"/>
</dbReference>
<organism evidence="2 3">
    <name type="scientific">Araneus ventricosus</name>
    <name type="common">Orbweaver spider</name>
    <name type="synonym">Epeira ventricosa</name>
    <dbReference type="NCBI Taxonomy" id="182803"/>
    <lineage>
        <taxon>Eukaryota</taxon>
        <taxon>Metazoa</taxon>
        <taxon>Ecdysozoa</taxon>
        <taxon>Arthropoda</taxon>
        <taxon>Chelicerata</taxon>
        <taxon>Arachnida</taxon>
        <taxon>Araneae</taxon>
        <taxon>Araneomorphae</taxon>
        <taxon>Entelegynae</taxon>
        <taxon>Araneoidea</taxon>
        <taxon>Araneidae</taxon>
        <taxon>Araneus</taxon>
    </lineage>
</organism>
<proteinExistence type="predicted"/>
<evidence type="ECO:0000313" key="2">
    <source>
        <dbReference type="EMBL" id="GBM21893.1"/>
    </source>
</evidence>
<evidence type="ECO:0000256" key="1">
    <source>
        <dbReference type="SAM" id="MobiDB-lite"/>
    </source>
</evidence>
<dbReference type="AlphaFoldDB" id="A0A4Y2DYD3"/>
<accession>A0A4Y2DYD3</accession>
<keyword evidence="3" id="KW-1185">Reference proteome</keyword>
<reference evidence="2 3" key="1">
    <citation type="journal article" date="2019" name="Sci. Rep.">
        <title>Orb-weaving spider Araneus ventricosus genome elucidates the spidroin gene catalogue.</title>
        <authorList>
            <person name="Kono N."/>
            <person name="Nakamura H."/>
            <person name="Ohtoshi R."/>
            <person name="Moran D.A.P."/>
            <person name="Shinohara A."/>
            <person name="Yoshida Y."/>
            <person name="Fujiwara M."/>
            <person name="Mori M."/>
            <person name="Tomita M."/>
            <person name="Arakawa K."/>
        </authorList>
    </citation>
    <scope>NUCLEOTIDE SEQUENCE [LARGE SCALE GENOMIC DNA]</scope>
</reference>
<name>A0A4Y2DYD3_ARAVE</name>
<feature type="non-terminal residue" evidence="2">
    <location>
        <position position="72"/>
    </location>
</feature>